<dbReference type="PANTHER" id="PTHR46104:SF1">
    <property type="entry name" value="GENE 9195-RELATED"/>
    <property type="match status" value="1"/>
</dbReference>
<name>A0A6C0LQJ8_9ZZZZ</name>
<dbReference type="PANTHER" id="PTHR46104">
    <property type="entry name" value="GENE 9195-RELATED-RELATED"/>
    <property type="match status" value="1"/>
</dbReference>
<accession>A0A6C0LQJ8</accession>
<keyword evidence="1" id="KW-0472">Membrane</keyword>
<proteinExistence type="predicted"/>
<reference evidence="2" key="1">
    <citation type="journal article" date="2020" name="Nature">
        <title>Giant virus diversity and host interactions through global metagenomics.</title>
        <authorList>
            <person name="Schulz F."/>
            <person name="Roux S."/>
            <person name="Paez-Espino D."/>
            <person name="Jungbluth S."/>
            <person name="Walsh D.A."/>
            <person name="Denef V.J."/>
            <person name="McMahon K.D."/>
            <person name="Konstantinidis K.T."/>
            <person name="Eloe-Fadrosh E.A."/>
            <person name="Kyrpides N.C."/>
            <person name="Woyke T."/>
        </authorList>
    </citation>
    <scope>NUCLEOTIDE SEQUENCE</scope>
    <source>
        <strain evidence="2">GVMAG-M-3300027963-9</strain>
    </source>
</reference>
<dbReference type="EMBL" id="MN740537">
    <property type="protein sequence ID" value="QHU32275.1"/>
    <property type="molecule type" value="Genomic_DNA"/>
</dbReference>
<dbReference type="AlphaFoldDB" id="A0A6C0LQJ8"/>
<sequence>MKVSQKILLIVLVITAGIAIYTMYFKDSFVNPTDCPVGSWCPSGSVAGNNFLCPAGTYGASTGLSTPGCSGFCKVGCVCHEGSTQDCPKQCPAGHYCVQGTGGIITPILCPEGRYCPAGTAVPIVCPVGKYCPAGSS</sequence>
<evidence type="ECO:0000256" key="1">
    <source>
        <dbReference type="SAM" id="Phobius"/>
    </source>
</evidence>
<feature type="transmembrane region" description="Helical" evidence="1">
    <location>
        <begin position="7"/>
        <end position="25"/>
    </location>
</feature>
<keyword evidence="1" id="KW-0812">Transmembrane</keyword>
<evidence type="ECO:0000313" key="2">
    <source>
        <dbReference type="EMBL" id="QHU32275.1"/>
    </source>
</evidence>
<organism evidence="2">
    <name type="scientific">viral metagenome</name>
    <dbReference type="NCBI Taxonomy" id="1070528"/>
    <lineage>
        <taxon>unclassified sequences</taxon>
        <taxon>metagenomes</taxon>
        <taxon>organismal metagenomes</taxon>
    </lineage>
</organism>
<keyword evidence="1" id="KW-1133">Transmembrane helix</keyword>
<protein>
    <submittedName>
        <fullName evidence="2">Uncharacterized protein</fullName>
    </submittedName>
</protein>